<dbReference type="Pfam" id="PF02784">
    <property type="entry name" value="Orn_Arg_deC_N"/>
    <property type="match status" value="1"/>
</dbReference>
<evidence type="ECO:0000256" key="2">
    <source>
        <dbReference type="ARBA" id="ARBA00004496"/>
    </source>
</evidence>
<evidence type="ECO:0000256" key="13">
    <source>
        <dbReference type="ARBA" id="ARBA00046672"/>
    </source>
</evidence>
<dbReference type="GO" id="GO:0005737">
    <property type="term" value="C:cytoplasm"/>
    <property type="evidence" value="ECO:0007669"/>
    <property type="project" value="UniProtKB-SubCell"/>
</dbReference>
<reference evidence="17 18" key="1">
    <citation type="journal article" date="2009" name="Nature">
        <title>Evolution of pathogenicity and sexual reproduction in eight Candida genomes.</title>
        <authorList>
            <person name="Butler G."/>
            <person name="Rasmussen M.D."/>
            <person name="Lin M.F."/>
            <person name="Santos M.A."/>
            <person name="Sakthikumar S."/>
            <person name="Munro C.A."/>
            <person name="Rheinbay E."/>
            <person name="Grabherr M."/>
            <person name="Forche A."/>
            <person name="Reedy J.L."/>
            <person name="Agrafioti I."/>
            <person name="Arnaud M.B."/>
            <person name="Bates S."/>
            <person name="Brown A.J."/>
            <person name="Brunke S."/>
            <person name="Costanzo M.C."/>
            <person name="Fitzpatrick D.A."/>
            <person name="de Groot P.W."/>
            <person name="Harris D."/>
            <person name="Hoyer L.L."/>
            <person name="Hube B."/>
            <person name="Klis F.M."/>
            <person name="Kodira C."/>
            <person name="Lennard N."/>
            <person name="Logue M.E."/>
            <person name="Martin R."/>
            <person name="Neiman A.M."/>
            <person name="Nikolaou E."/>
            <person name="Quail M.A."/>
            <person name="Quinn J."/>
            <person name="Santos M.C."/>
            <person name="Schmitzberger F.F."/>
            <person name="Sherlock G."/>
            <person name="Shah P."/>
            <person name="Silverstein K.A."/>
            <person name="Skrzypek M.S."/>
            <person name="Soll D."/>
            <person name="Staggs R."/>
            <person name="Stansfield I."/>
            <person name="Stumpf M.P."/>
            <person name="Sudbery P.E."/>
            <person name="Srikantha T."/>
            <person name="Zeng Q."/>
            <person name="Berman J."/>
            <person name="Berriman M."/>
            <person name="Heitman J."/>
            <person name="Gow N.A."/>
            <person name="Lorenz M.C."/>
            <person name="Birren B.W."/>
            <person name="Kellis M."/>
            <person name="Cuomo C.A."/>
        </authorList>
    </citation>
    <scope>NUCLEOTIDE SEQUENCE [LARGE SCALE GENOMIC DNA]</scope>
    <source>
        <strain evidence="18">ATCC MYA-3404 / T1</strain>
    </source>
</reference>
<comment type="function">
    <text evidence="11">Catalyzes the first and rate-limiting step of polyamine biosynthesis that converts ornithine into putrescine, which is the precursor for the polyamines, spermidine and spermine. Polyamines are essential for cell proliferation and are implicated in cellular processes, ranging from DNA replication to apoptosis.</text>
</comment>
<comment type="pathway">
    <text evidence="9">Amine and polyamine biosynthesis; putrescine biosynthesis via L-ornithine pathway; putrescine from L-ornithine: step 1/1.</text>
</comment>
<evidence type="ECO:0000256" key="7">
    <source>
        <dbReference type="ARBA" id="ARBA00023115"/>
    </source>
</evidence>
<keyword evidence="7" id="KW-0620">Polyamine biosynthesis</keyword>
<accession>C5ME91</accession>
<dbReference type="PANTHER" id="PTHR11482:SF6">
    <property type="entry name" value="ORNITHINE DECARBOXYLASE 1-RELATED"/>
    <property type="match status" value="1"/>
</dbReference>
<dbReference type="GO" id="GO:0004586">
    <property type="term" value="F:ornithine decarboxylase activity"/>
    <property type="evidence" value="ECO:0007669"/>
    <property type="project" value="UniProtKB-EC"/>
</dbReference>
<dbReference type="PANTHER" id="PTHR11482">
    <property type="entry name" value="ARGININE/DIAMINOPIMELATE/ORNITHINE DECARBOXYLASE"/>
    <property type="match status" value="1"/>
</dbReference>
<evidence type="ECO:0000259" key="16">
    <source>
        <dbReference type="Pfam" id="PF02784"/>
    </source>
</evidence>
<keyword evidence="4" id="KW-0963">Cytoplasm</keyword>
<keyword evidence="6 15" id="KW-0663">Pyridoxal phosphate</keyword>
<evidence type="ECO:0000256" key="9">
    <source>
        <dbReference type="ARBA" id="ARBA00034115"/>
    </source>
</evidence>
<evidence type="ECO:0000256" key="3">
    <source>
        <dbReference type="ARBA" id="ARBA00008872"/>
    </source>
</evidence>
<evidence type="ECO:0000256" key="1">
    <source>
        <dbReference type="ARBA" id="ARBA00001933"/>
    </source>
</evidence>
<dbReference type="PROSITE" id="PS00878">
    <property type="entry name" value="ODR_DC_2_1"/>
    <property type="match status" value="1"/>
</dbReference>
<feature type="active site" description="Proton donor" evidence="15">
    <location>
        <position position="407"/>
    </location>
</feature>
<dbReference type="EC" id="4.1.1.17" evidence="10"/>
<dbReference type="InterPro" id="IPR022653">
    <property type="entry name" value="De-COase2_pyr-phos_BS"/>
</dbReference>
<dbReference type="CDD" id="cd00622">
    <property type="entry name" value="PLPDE_III_ODC"/>
    <property type="match status" value="1"/>
</dbReference>
<dbReference type="VEuPathDB" id="FungiDB:CTRG_04383"/>
<dbReference type="PRINTS" id="PR01179">
    <property type="entry name" value="ODADCRBXLASE"/>
</dbReference>
<evidence type="ECO:0000256" key="4">
    <source>
        <dbReference type="ARBA" id="ARBA00022490"/>
    </source>
</evidence>
<dbReference type="KEGG" id="ctp:CTRG_04383"/>
<proteinExistence type="inferred from homology"/>
<dbReference type="Proteomes" id="UP000002037">
    <property type="component" value="Unassembled WGS sequence"/>
</dbReference>
<dbReference type="PRINTS" id="PR01182">
    <property type="entry name" value="ORNDCRBXLASE"/>
</dbReference>
<dbReference type="InterPro" id="IPR029066">
    <property type="entry name" value="PLP-binding_barrel"/>
</dbReference>
<dbReference type="STRING" id="294747.C5ME91"/>
<sequence length="462" mass="52078">MKHITIEDEFKLQSKDDNVNTKNDNNLNSIDVIGTKRSFTFTTNGKPNLENKNLKSIELIEKSIIDYISEIDHENCLPNDEDSFFICDLGEIKKSVEIWNKSLPSVQPHYAVKCNSNLKVLQTLYSLGVNFDCASKQEIDLILSMAIQPDKIIYANPCKTNSFIRHANSQDVNLTTVDNVHELYKISKFHPGCKILIRLITDDSTAQCQLSTKFGCDLSIAINEILPIAKELGLNVHGVAFHVGSGAKDFTSIYQAIKDSKTLFEKMFEFGFTPQLLDIGGGFERGTFNESSKMVNFALEKYFPLEYTTNHGIKFIAEPGRFMVANAFTLITHVIARRDLAENENDVKAMLYINDGVYGNLNCILFDHQNPKVYVLTNKNQLYYKQELLEKSQNQKGFNYSVWGPTCDGLDCVSSFVQLSKNIEVGDWLFFENVGAYTSCASTRFNGLSTGETETLYVDSSI</sequence>
<dbReference type="GeneID" id="8296804"/>
<evidence type="ECO:0000256" key="14">
    <source>
        <dbReference type="ARBA" id="ARBA00049127"/>
    </source>
</evidence>
<dbReference type="SUPFAM" id="SSF51419">
    <property type="entry name" value="PLP-binding barrel"/>
    <property type="match status" value="1"/>
</dbReference>
<dbReference type="SUPFAM" id="SSF50621">
    <property type="entry name" value="Alanine racemase C-terminal domain-like"/>
    <property type="match status" value="1"/>
</dbReference>
<keyword evidence="5" id="KW-0210">Decarboxylase</keyword>
<protein>
    <recommendedName>
        <fullName evidence="12">Ornithine decarboxylase</fullName>
        <ecNumber evidence="10">4.1.1.17</ecNumber>
    </recommendedName>
</protein>
<dbReference type="FunFam" id="3.20.20.10:FF:000005">
    <property type="entry name" value="Ornithine decarboxylase"/>
    <property type="match status" value="1"/>
</dbReference>
<gene>
    <name evidence="17" type="ORF">CTRG_04383</name>
</gene>
<dbReference type="Gene3D" id="2.40.37.10">
    <property type="entry name" value="Lyase, Ornithine Decarboxylase, Chain A, domain 1"/>
    <property type="match status" value="1"/>
</dbReference>
<evidence type="ECO:0000313" key="17">
    <source>
        <dbReference type="EMBL" id="EER31601.1"/>
    </source>
</evidence>
<dbReference type="HOGENOM" id="CLU_026444_1_2_1"/>
<dbReference type="FunFam" id="2.40.37.10:FF:000010">
    <property type="entry name" value="Ornithine decarboxylase"/>
    <property type="match status" value="1"/>
</dbReference>
<dbReference type="GO" id="GO:0033387">
    <property type="term" value="P:putrescine biosynthetic process from arginine, via ornithine"/>
    <property type="evidence" value="ECO:0007669"/>
    <property type="project" value="TreeGrafter"/>
</dbReference>
<comment type="similarity">
    <text evidence="3">Belongs to the Orn/Lys/Arg decarboxylase class-II family.</text>
</comment>
<evidence type="ECO:0000256" key="15">
    <source>
        <dbReference type="PIRSR" id="PIRSR600183-50"/>
    </source>
</evidence>
<comment type="subunit">
    <text evidence="13">Homodimer. Only the dimer is catalytically active, as the active sites are constructed of residues from both monomers.</text>
</comment>
<feature type="modified residue" description="N6-(pyridoxal phosphate)lysine" evidence="15">
    <location>
        <position position="113"/>
    </location>
</feature>
<evidence type="ECO:0000256" key="10">
    <source>
        <dbReference type="ARBA" id="ARBA00034138"/>
    </source>
</evidence>
<evidence type="ECO:0000256" key="11">
    <source>
        <dbReference type="ARBA" id="ARBA00037173"/>
    </source>
</evidence>
<evidence type="ECO:0000256" key="8">
    <source>
        <dbReference type="ARBA" id="ARBA00023239"/>
    </source>
</evidence>
<dbReference type="GO" id="GO:0015940">
    <property type="term" value="P:pantothenate biosynthetic process"/>
    <property type="evidence" value="ECO:0007669"/>
    <property type="project" value="EnsemblFungi"/>
</dbReference>
<dbReference type="AlphaFoldDB" id="C5ME91"/>
<dbReference type="Gene3D" id="3.20.20.10">
    <property type="entry name" value="Alanine racemase"/>
    <property type="match status" value="1"/>
</dbReference>
<dbReference type="InterPro" id="IPR009006">
    <property type="entry name" value="Ala_racemase/Decarboxylase_C"/>
</dbReference>
<evidence type="ECO:0000256" key="5">
    <source>
        <dbReference type="ARBA" id="ARBA00022793"/>
    </source>
</evidence>
<name>C5ME91_CANTT</name>
<dbReference type="RefSeq" id="XP_002550086.1">
    <property type="nucleotide sequence ID" value="XM_002550040.1"/>
</dbReference>
<evidence type="ECO:0000256" key="6">
    <source>
        <dbReference type="ARBA" id="ARBA00022898"/>
    </source>
</evidence>
<organism evidence="17 18">
    <name type="scientific">Candida tropicalis (strain ATCC MYA-3404 / T1)</name>
    <name type="common">Yeast</name>
    <dbReference type="NCBI Taxonomy" id="294747"/>
    <lineage>
        <taxon>Eukaryota</taxon>
        <taxon>Fungi</taxon>
        <taxon>Dikarya</taxon>
        <taxon>Ascomycota</taxon>
        <taxon>Saccharomycotina</taxon>
        <taxon>Pichiomycetes</taxon>
        <taxon>Debaryomycetaceae</taxon>
        <taxon>Candida/Lodderomyces clade</taxon>
        <taxon>Candida</taxon>
    </lineage>
</organism>
<comment type="catalytic activity">
    <reaction evidence="14">
        <text>L-ornithine + H(+) = putrescine + CO2</text>
        <dbReference type="Rhea" id="RHEA:22964"/>
        <dbReference type="ChEBI" id="CHEBI:15378"/>
        <dbReference type="ChEBI" id="CHEBI:16526"/>
        <dbReference type="ChEBI" id="CHEBI:46911"/>
        <dbReference type="ChEBI" id="CHEBI:326268"/>
        <dbReference type="EC" id="4.1.1.17"/>
    </reaction>
</comment>
<dbReference type="InterPro" id="IPR022644">
    <property type="entry name" value="De-COase2_N"/>
</dbReference>
<dbReference type="OrthoDB" id="5034579at2759"/>
<comment type="subcellular location">
    <subcellularLocation>
        <location evidence="2">Cytoplasm</location>
    </subcellularLocation>
</comment>
<dbReference type="InterPro" id="IPR000183">
    <property type="entry name" value="Orn/DAP/Arg_de-COase"/>
</dbReference>
<keyword evidence="8" id="KW-0456">Lyase</keyword>
<feature type="domain" description="Orn/DAP/Arg decarboxylase 2 N-terminal" evidence="16">
    <location>
        <begin position="89"/>
        <end position="325"/>
    </location>
</feature>
<dbReference type="eggNOG" id="KOG0622">
    <property type="taxonomic scope" value="Eukaryota"/>
</dbReference>
<dbReference type="InterPro" id="IPR002433">
    <property type="entry name" value="Orn_de-COase"/>
</dbReference>
<comment type="cofactor">
    <cofactor evidence="1 15">
        <name>pyridoxal 5'-phosphate</name>
        <dbReference type="ChEBI" id="CHEBI:597326"/>
    </cofactor>
</comment>
<evidence type="ECO:0000313" key="18">
    <source>
        <dbReference type="Proteomes" id="UP000002037"/>
    </source>
</evidence>
<evidence type="ECO:0000256" key="12">
    <source>
        <dbReference type="ARBA" id="ARBA00039485"/>
    </source>
</evidence>
<keyword evidence="18" id="KW-1185">Reference proteome</keyword>
<dbReference type="EMBL" id="GG692400">
    <property type="protein sequence ID" value="EER31601.1"/>
    <property type="molecule type" value="Genomic_DNA"/>
</dbReference>